<dbReference type="InterPro" id="IPR023996">
    <property type="entry name" value="TonB-dep_OMP_SusC/RagA"/>
</dbReference>
<dbReference type="Gene3D" id="2.170.130.10">
    <property type="entry name" value="TonB-dependent receptor, plug domain"/>
    <property type="match status" value="1"/>
</dbReference>
<comment type="caution">
    <text evidence="3">The sequence shown here is derived from an EMBL/GenBank/DDBJ whole genome shotgun (WGS) entry which is preliminary data.</text>
</comment>
<dbReference type="InterPro" id="IPR039426">
    <property type="entry name" value="TonB-dep_rcpt-like"/>
</dbReference>
<evidence type="ECO:0000259" key="2">
    <source>
        <dbReference type="Pfam" id="PF07715"/>
    </source>
</evidence>
<dbReference type="NCBIfam" id="TIGR04056">
    <property type="entry name" value="OMP_RagA_SusC"/>
    <property type="match status" value="1"/>
</dbReference>
<dbReference type="Pfam" id="PF07715">
    <property type="entry name" value="Plug"/>
    <property type="match status" value="1"/>
</dbReference>
<dbReference type="SUPFAM" id="SSF56935">
    <property type="entry name" value="Porins"/>
    <property type="match status" value="1"/>
</dbReference>
<name>A0A921H3J0_9BACT</name>
<accession>A0A921H3J0</accession>
<dbReference type="InterPro" id="IPR008969">
    <property type="entry name" value="CarboxyPept-like_regulatory"/>
</dbReference>
<proteinExistence type="inferred from homology"/>
<dbReference type="Pfam" id="PF13715">
    <property type="entry name" value="CarbopepD_reg_2"/>
    <property type="match status" value="1"/>
</dbReference>
<comment type="subcellular location">
    <subcellularLocation>
        <location evidence="1">Cell outer membrane</location>
        <topology evidence="1">Multi-pass membrane protein</topology>
    </subcellularLocation>
</comment>
<feature type="domain" description="TonB-dependent receptor plug" evidence="2">
    <location>
        <begin position="226"/>
        <end position="341"/>
    </location>
</feature>
<evidence type="ECO:0000313" key="3">
    <source>
        <dbReference type="EMBL" id="HJF70080.1"/>
    </source>
</evidence>
<evidence type="ECO:0000313" key="4">
    <source>
        <dbReference type="Proteomes" id="UP000742098"/>
    </source>
</evidence>
<sequence length="1151" mass="129231">MKKKVEIIKTRANKIAVGIFLLFISTLYCPKQLFASEFIEVQQQQDQKKVTLNMKDRTLVNILSEIKRQTGLAYGFRDNRDATSNERFSIQVKEVSVDSALSVLLKGSKYSYQIVGDLILISTKKDTTTEDQKNLIMVKGTVVDENGNPIPGATILVHGTSRGIASDMEGRYSIEAKPDDVLKITFVGYKDEVIPIKGKTKIDVRLNPTVENIEEVAVVAFGTQKKESVVSAITTVDASMLKSSNSDLTSQFAGKIAGMIGWQQGGIPGALTEEEMNTKFYIRGITSFQSGANIDPLILLDGVEASKLDLARIDPEDIETFSVMKDASATAMYGARGANGVIIVTTKKGQEGSVYTSVRYEAIATMPTDEIDVVDPVTWMEMYNQALLSRDPNATPKYSAERIARTGSKKYPDFVYPANDWYNVLFKNFSINHHMGINIRGGSKVIQYYASVNHNRDQGMLKTDRLNQFKVNINNNNTSFRLNLNIDLSKGIKLVVNSFTTLDSYHGPLEDVRAAYSLAFYANPVDFAPTYPADDTYNWPHLRFGKSRDSDNPYALIQRGYVDRSRFSTINRLEYIQNLSFLLKGLEFRGDVSFSQAGYYSNPYMTTPFYYSLLDYDHVTGKHTLEALNPDEGKRTLLKGSGTTTGSNQLAYNIKILHTAAWKDHTTSYLAVLSGQESLQSTPNSVLDGIRRRNLGLSMRLSYGYKERYYLEGSFGYNGSERFAKDHRMGFFPSVGGAWVVSKEPFLLGSSKWLSFLKLRLSYGKVGNDGIIDTPRFVHLPSIGQDQPSGSFRPGLGSISRYRITGYQNNDVTWEIAEQANLGLETKFFNGLFEATVDIYQQVRHNVLANRTVIPEAMGLGLQPLDNIGKVRSRGLDFAGKIQHAFNSDLWVILNGTFTYSKATYLKIEEAADKPEWQWKKGHDISQQVGYIAEGLFRDQMEIDNSPVQGGDLMPGDIRYRDINDDGVIDVKDAVHIGFPTTPRIIYGFNGFINYKGLEFSFAFQGSGQRGFFINPAAISPFYGNHALLTAIYKDHWSVDNQAERPLWPLLSTKSITAHNPQEDYTTDKETRMSTYFLKECRFLRCTSLELGYNLPKKWSRKLALKNLKVYVRANNPFLISNFDLWDVELGGNGFNYPIQKTYSVGLNVNF</sequence>
<keyword evidence="3" id="KW-0675">Receptor</keyword>
<dbReference type="InterPro" id="IPR012910">
    <property type="entry name" value="Plug_dom"/>
</dbReference>
<reference evidence="3" key="2">
    <citation type="submission" date="2021-09" db="EMBL/GenBank/DDBJ databases">
        <authorList>
            <person name="Gilroy R."/>
        </authorList>
    </citation>
    <scope>NUCLEOTIDE SEQUENCE</scope>
    <source>
        <strain evidence="3">6966</strain>
    </source>
</reference>
<protein>
    <submittedName>
        <fullName evidence="3">TonB-dependent receptor</fullName>
    </submittedName>
</protein>
<keyword evidence="1" id="KW-0812">Transmembrane</keyword>
<gene>
    <name evidence="3" type="ORF">K8V05_04925</name>
</gene>
<dbReference type="InterPro" id="IPR023997">
    <property type="entry name" value="TonB-dep_OMP_SusC/RagA_CS"/>
</dbReference>
<dbReference type="EMBL" id="DYVS01000084">
    <property type="protein sequence ID" value="HJF70080.1"/>
    <property type="molecule type" value="Genomic_DNA"/>
</dbReference>
<dbReference type="InterPro" id="IPR037066">
    <property type="entry name" value="Plug_dom_sf"/>
</dbReference>
<keyword evidence="1" id="KW-0813">Transport</keyword>
<dbReference type="AlphaFoldDB" id="A0A921H3J0"/>
<dbReference type="SUPFAM" id="SSF49464">
    <property type="entry name" value="Carboxypeptidase regulatory domain-like"/>
    <property type="match status" value="1"/>
</dbReference>
<dbReference type="PROSITE" id="PS52016">
    <property type="entry name" value="TONB_DEPENDENT_REC_3"/>
    <property type="match status" value="1"/>
</dbReference>
<keyword evidence="1" id="KW-1134">Transmembrane beta strand</keyword>
<evidence type="ECO:0000256" key="1">
    <source>
        <dbReference type="PROSITE-ProRule" id="PRU01360"/>
    </source>
</evidence>
<keyword evidence="1" id="KW-0998">Cell outer membrane</keyword>
<organism evidence="3 4">
    <name type="scientific">Butyricimonas virosa</name>
    <dbReference type="NCBI Taxonomy" id="544645"/>
    <lineage>
        <taxon>Bacteria</taxon>
        <taxon>Pseudomonadati</taxon>
        <taxon>Bacteroidota</taxon>
        <taxon>Bacteroidia</taxon>
        <taxon>Bacteroidales</taxon>
        <taxon>Odoribacteraceae</taxon>
        <taxon>Butyricimonas</taxon>
    </lineage>
</organism>
<dbReference type="GO" id="GO:0009279">
    <property type="term" value="C:cell outer membrane"/>
    <property type="evidence" value="ECO:0007669"/>
    <property type="project" value="UniProtKB-SubCell"/>
</dbReference>
<dbReference type="Proteomes" id="UP000742098">
    <property type="component" value="Unassembled WGS sequence"/>
</dbReference>
<dbReference type="Gene3D" id="2.60.40.1120">
    <property type="entry name" value="Carboxypeptidase-like, regulatory domain"/>
    <property type="match status" value="1"/>
</dbReference>
<reference evidence="3" key="1">
    <citation type="journal article" date="2021" name="PeerJ">
        <title>Extensive microbial diversity within the chicken gut microbiome revealed by metagenomics and culture.</title>
        <authorList>
            <person name="Gilroy R."/>
            <person name="Ravi A."/>
            <person name="Getino M."/>
            <person name="Pursley I."/>
            <person name="Horton D.L."/>
            <person name="Alikhan N.F."/>
            <person name="Baker D."/>
            <person name="Gharbi K."/>
            <person name="Hall N."/>
            <person name="Watson M."/>
            <person name="Adriaenssens E.M."/>
            <person name="Foster-Nyarko E."/>
            <person name="Jarju S."/>
            <person name="Secka A."/>
            <person name="Antonio M."/>
            <person name="Oren A."/>
            <person name="Chaudhuri R.R."/>
            <person name="La Ragione R."/>
            <person name="Hildebrand F."/>
            <person name="Pallen M.J."/>
        </authorList>
    </citation>
    <scope>NUCLEOTIDE SEQUENCE</scope>
    <source>
        <strain evidence="3">6966</strain>
    </source>
</reference>
<comment type="similarity">
    <text evidence="1">Belongs to the TonB-dependent receptor family.</text>
</comment>
<dbReference type="NCBIfam" id="TIGR04057">
    <property type="entry name" value="SusC_RagA_signa"/>
    <property type="match status" value="1"/>
</dbReference>
<keyword evidence="1" id="KW-0472">Membrane</keyword>
<dbReference type="FunFam" id="2.170.130.10:FF:000003">
    <property type="entry name" value="SusC/RagA family TonB-linked outer membrane protein"/>
    <property type="match status" value="1"/>
</dbReference>